<evidence type="ECO:0000313" key="2">
    <source>
        <dbReference type="EMBL" id="OEU12108.1"/>
    </source>
</evidence>
<reference evidence="2 3" key="1">
    <citation type="submission" date="2016-09" db="EMBL/GenBank/DDBJ databases">
        <title>Extensive genetic diversity and differential bi-allelic expression allows diatom success in the polar Southern Ocean.</title>
        <authorList>
            <consortium name="DOE Joint Genome Institute"/>
            <person name="Mock T."/>
            <person name="Otillar R.P."/>
            <person name="Strauss J."/>
            <person name="Dupont C."/>
            <person name="Frickenhaus S."/>
            <person name="Maumus F."/>
            <person name="Mcmullan M."/>
            <person name="Sanges R."/>
            <person name="Schmutz J."/>
            <person name="Toseland A."/>
            <person name="Valas R."/>
            <person name="Veluchamy A."/>
            <person name="Ward B.J."/>
            <person name="Allen A."/>
            <person name="Barry K."/>
            <person name="Falciatore A."/>
            <person name="Ferrante M."/>
            <person name="Fortunato A.E."/>
            <person name="Gloeckner G."/>
            <person name="Gruber A."/>
            <person name="Hipkin R."/>
            <person name="Janech M."/>
            <person name="Kroth P."/>
            <person name="Leese F."/>
            <person name="Lindquist E."/>
            <person name="Lyon B.R."/>
            <person name="Martin J."/>
            <person name="Mayer C."/>
            <person name="Parker M."/>
            <person name="Quesneville H."/>
            <person name="Raymond J."/>
            <person name="Uhlig C."/>
            <person name="Valentin K.U."/>
            <person name="Worden A.Z."/>
            <person name="Armbrust E.V."/>
            <person name="Bowler C."/>
            <person name="Green B."/>
            <person name="Moulton V."/>
            <person name="Van Oosterhout C."/>
            <person name="Grigoriev I."/>
        </authorList>
    </citation>
    <scope>NUCLEOTIDE SEQUENCE [LARGE SCALE GENOMIC DNA]</scope>
    <source>
        <strain evidence="2 3">CCMP1102</strain>
    </source>
</reference>
<feature type="compositionally biased region" description="Low complexity" evidence="1">
    <location>
        <begin position="22"/>
        <end position="48"/>
    </location>
</feature>
<proteinExistence type="predicted"/>
<organism evidence="2 3">
    <name type="scientific">Fragilariopsis cylindrus CCMP1102</name>
    <dbReference type="NCBI Taxonomy" id="635003"/>
    <lineage>
        <taxon>Eukaryota</taxon>
        <taxon>Sar</taxon>
        <taxon>Stramenopiles</taxon>
        <taxon>Ochrophyta</taxon>
        <taxon>Bacillariophyta</taxon>
        <taxon>Bacillariophyceae</taxon>
        <taxon>Bacillariophycidae</taxon>
        <taxon>Bacillariales</taxon>
        <taxon>Bacillariaceae</taxon>
        <taxon>Fragilariopsis</taxon>
    </lineage>
</organism>
<accession>A0A1E7F1N4</accession>
<feature type="region of interest" description="Disordered" evidence="1">
    <location>
        <begin position="22"/>
        <end position="57"/>
    </location>
</feature>
<dbReference type="OrthoDB" id="497519at2759"/>
<dbReference type="EMBL" id="KV784365">
    <property type="protein sequence ID" value="OEU12108.1"/>
    <property type="molecule type" value="Genomic_DNA"/>
</dbReference>
<sequence>MTDAFTPINIIKHTNININKNSDARISSSSSNSNSNSCIVLSSSSTTEEQQEQPCDMPSDMEEIDGTLKNSKALRNALVTNVDGEQIALGDMLGLEKDKPMTSVQKLNDHNIVGPIFVSVGDSEKLNTFLDKNPLINRNNMFVDDSTTFDAYDTVGFTKKFTDTSPEDAKAVNLKPPSLNFKQWITYITSVGTLSPIPKDGVKIGGGVPEGVLRLGGTFVVKGDDIIYQWNDRLPGDHPNIEEILSIAVSS</sequence>
<dbReference type="AlphaFoldDB" id="A0A1E7F1N4"/>
<name>A0A1E7F1N4_9STRA</name>
<dbReference type="KEGG" id="fcy:FRACYDRAFT_263132"/>
<evidence type="ECO:0000256" key="1">
    <source>
        <dbReference type="SAM" id="MobiDB-lite"/>
    </source>
</evidence>
<dbReference type="Proteomes" id="UP000095751">
    <property type="component" value="Unassembled WGS sequence"/>
</dbReference>
<gene>
    <name evidence="2" type="ORF">FRACYDRAFT_263132</name>
</gene>
<protein>
    <submittedName>
        <fullName evidence="2">Uncharacterized protein</fullName>
    </submittedName>
</protein>
<dbReference type="InParanoid" id="A0A1E7F1N4"/>
<keyword evidence="3" id="KW-1185">Reference proteome</keyword>
<evidence type="ECO:0000313" key="3">
    <source>
        <dbReference type="Proteomes" id="UP000095751"/>
    </source>
</evidence>